<name>A0A919T6I4_9ACTN</name>
<evidence type="ECO:0000313" key="1">
    <source>
        <dbReference type="EMBL" id="GIM89788.1"/>
    </source>
</evidence>
<proteinExistence type="predicted"/>
<keyword evidence="2" id="KW-1185">Reference proteome</keyword>
<dbReference type="Proteomes" id="UP000677082">
    <property type="component" value="Unassembled WGS sequence"/>
</dbReference>
<sequence>MTDNGWMSLILPGVLVAPGLVESSDFRTEVGTEVPLALEIYCRHRARVSNQEGRQAPVRRSADAGTADELILTGVAVPFASTCRLGGWLLEVVGIPVYVTEATAGPGVIAGVNDRDPDSDPEEPLPDRGAWVRVRGSVSVADGYVVDEVERASQRSVQRLWRVQRIERLMPTDYRSGNRRAYPQQVEAVRHTGDSSSYLLDLVAAATASTVMERV</sequence>
<dbReference type="AlphaFoldDB" id="A0A919T6I4"/>
<organism evidence="1 2">
    <name type="scientific">Paractinoplanes toevensis</name>
    <dbReference type="NCBI Taxonomy" id="571911"/>
    <lineage>
        <taxon>Bacteria</taxon>
        <taxon>Bacillati</taxon>
        <taxon>Actinomycetota</taxon>
        <taxon>Actinomycetes</taxon>
        <taxon>Micromonosporales</taxon>
        <taxon>Micromonosporaceae</taxon>
        <taxon>Paractinoplanes</taxon>
    </lineage>
</organism>
<comment type="caution">
    <text evidence="1">The sequence shown here is derived from an EMBL/GenBank/DDBJ whole genome shotgun (WGS) entry which is preliminary data.</text>
</comment>
<reference evidence="1 2" key="1">
    <citation type="submission" date="2021-03" db="EMBL/GenBank/DDBJ databases">
        <title>Whole genome shotgun sequence of Actinoplanes toevensis NBRC 105298.</title>
        <authorList>
            <person name="Komaki H."/>
            <person name="Tamura T."/>
        </authorList>
    </citation>
    <scope>NUCLEOTIDE SEQUENCE [LARGE SCALE GENOMIC DNA]</scope>
    <source>
        <strain evidence="1 2">NBRC 105298</strain>
    </source>
</reference>
<evidence type="ECO:0000313" key="2">
    <source>
        <dbReference type="Proteomes" id="UP000677082"/>
    </source>
</evidence>
<dbReference type="EMBL" id="BOQN01000019">
    <property type="protein sequence ID" value="GIM89788.1"/>
    <property type="molecule type" value="Genomic_DNA"/>
</dbReference>
<gene>
    <name evidence="1" type="ORF">Ato02nite_015810</name>
</gene>
<protein>
    <submittedName>
        <fullName evidence="1">Uncharacterized protein</fullName>
    </submittedName>
</protein>
<accession>A0A919T6I4</accession>